<dbReference type="Proteomes" id="UP000294360">
    <property type="component" value="Chromosome"/>
</dbReference>
<protein>
    <submittedName>
        <fullName evidence="1">Uncharacterized protein</fullName>
    </submittedName>
</protein>
<sequence length="63" mass="6800">MRIVERIAPSEGCRTPISPFPRCDVGRASGPSHSYGLLSAGPVGGVNRNLEIIINYANSRIYL</sequence>
<dbReference type="KEGG" id="mtun:MTUNDRAET4_3900"/>
<proteinExistence type="predicted"/>
<accession>A0A4U8Z608</accession>
<gene>
    <name evidence="1" type="ORF">MTUNDRAET4_3900</name>
</gene>
<name>A0A4U8Z608_METTU</name>
<organism evidence="1 2">
    <name type="scientific">Methylocella tundrae</name>
    <dbReference type="NCBI Taxonomy" id="227605"/>
    <lineage>
        <taxon>Bacteria</taxon>
        <taxon>Pseudomonadati</taxon>
        <taxon>Pseudomonadota</taxon>
        <taxon>Alphaproteobacteria</taxon>
        <taxon>Hyphomicrobiales</taxon>
        <taxon>Beijerinckiaceae</taxon>
        <taxon>Methylocella</taxon>
    </lineage>
</organism>
<reference evidence="1 2" key="1">
    <citation type="submission" date="2019-03" db="EMBL/GenBank/DDBJ databases">
        <authorList>
            <person name="Kox A.R. M."/>
        </authorList>
    </citation>
    <scope>NUCLEOTIDE SEQUENCE [LARGE SCALE GENOMIC DNA]</scope>
    <source>
        <strain evidence="1">MTUNDRAET4 annotated genome</strain>
    </source>
</reference>
<evidence type="ECO:0000313" key="1">
    <source>
        <dbReference type="EMBL" id="VFU10781.1"/>
    </source>
</evidence>
<dbReference type="AlphaFoldDB" id="A0A4U8Z608"/>
<dbReference type="EMBL" id="LR536450">
    <property type="protein sequence ID" value="VFU10781.1"/>
    <property type="molecule type" value="Genomic_DNA"/>
</dbReference>
<evidence type="ECO:0000313" key="2">
    <source>
        <dbReference type="Proteomes" id="UP000294360"/>
    </source>
</evidence>